<evidence type="ECO:0000259" key="5">
    <source>
        <dbReference type="PROSITE" id="PS51294"/>
    </source>
</evidence>
<dbReference type="SMART" id="SM00717">
    <property type="entry name" value="SANT"/>
    <property type="match status" value="2"/>
</dbReference>
<evidence type="ECO:0000256" key="1">
    <source>
        <dbReference type="ARBA" id="ARBA00004123"/>
    </source>
</evidence>
<dbReference type="VEuPathDB" id="MicrosporidiaDB:DI09_106p10"/>
<dbReference type="AlphaFoldDB" id="A0A098VW56"/>
<dbReference type="SUPFAM" id="SSF46689">
    <property type="entry name" value="Homeodomain-like"/>
    <property type="match status" value="2"/>
</dbReference>
<dbReference type="HOGENOM" id="CLU_834417_0_0_1"/>
<dbReference type="PANTHER" id="PTHR46380">
    <property type="entry name" value="CYCLIN-D-BINDING MYB-LIKE TRANSCRIPTION FACTOR 1"/>
    <property type="match status" value="1"/>
</dbReference>
<keyword evidence="2" id="KW-0238">DNA-binding</keyword>
<accession>A0A098VW56</accession>
<dbReference type="Pfam" id="PF00249">
    <property type="entry name" value="Myb_DNA-binding"/>
    <property type="match status" value="1"/>
</dbReference>
<comment type="caution">
    <text evidence="6">The sequence shown here is derived from an EMBL/GenBank/DDBJ whole genome shotgun (WGS) entry which is preliminary data.</text>
</comment>
<evidence type="ECO:0000259" key="4">
    <source>
        <dbReference type="PROSITE" id="PS50090"/>
    </source>
</evidence>
<comment type="subcellular location">
    <subcellularLocation>
        <location evidence="1">Nucleus</location>
    </subcellularLocation>
</comment>
<dbReference type="GeneID" id="25257927"/>
<dbReference type="Proteomes" id="UP000029725">
    <property type="component" value="Unassembled WGS sequence"/>
</dbReference>
<feature type="domain" description="Myb-like" evidence="4">
    <location>
        <begin position="186"/>
        <end position="238"/>
    </location>
</feature>
<dbReference type="PROSITE" id="PS50090">
    <property type="entry name" value="MYB_LIKE"/>
    <property type="match status" value="3"/>
</dbReference>
<name>A0A098VW56_9MICR</name>
<dbReference type="Gene3D" id="1.10.10.60">
    <property type="entry name" value="Homeodomain-like"/>
    <property type="match status" value="2"/>
</dbReference>
<keyword evidence="7" id="KW-1185">Reference proteome</keyword>
<dbReference type="InterPro" id="IPR017930">
    <property type="entry name" value="Myb_dom"/>
</dbReference>
<dbReference type="EMBL" id="JMKJ01000007">
    <property type="protein sequence ID" value="KGG53177.1"/>
    <property type="molecule type" value="Genomic_DNA"/>
</dbReference>
<organism evidence="6 7">
    <name type="scientific">Mitosporidium daphniae</name>
    <dbReference type="NCBI Taxonomy" id="1485682"/>
    <lineage>
        <taxon>Eukaryota</taxon>
        <taxon>Fungi</taxon>
        <taxon>Fungi incertae sedis</taxon>
        <taxon>Microsporidia</taxon>
        <taxon>Mitosporidium</taxon>
    </lineage>
</organism>
<evidence type="ECO:0000313" key="6">
    <source>
        <dbReference type="EMBL" id="KGG53177.1"/>
    </source>
</evidence>
<evidence type="ECO:0000256" key="3">
    <source>
        <dbReference type="ARBA" id="ARBA00023242"/>
    </source>
</evidence>
<keyword evidence="3" id="KW-0539">Nucleus</keyword>
<dbReference type="PROSITE" id="PS51294">
    <property type="entry name" value="HTH_MYB"/>
    <property type="match status" value="1"/>
</dbReference>
<dbReference type="PANTHER" id="PTHR46380:SF2">
    <property type="entry name" value="CYCLIN-D-BINDING MYB-LIKE TRANSCRIPTION FACTOR 1"/>
    <property type="match status" value="1"/>
</dbReference>
<proteinExistence type="predicted"/>
<dbReference type="InterPro" id="IPR009057">
    <property type="entry name" value="Homeodomain-like_sf"/>
</dbReference>
<feature type="domain" description="Myb-like" evidence="4">
    <location>
        <begin position="131"/>
        <end position="172"/>
    </location>
</feature>
<gene>
    <name evidence="6" type="ORF">DI09_106p10</name>
</gene>
<dbReference type="CDD" id="cd00167">
    <property type="entry name" value="SANT"/>
    <property type="match status" value="2"/>
</dbReference>
<evidence type="ECO:0008006" key="8">
    <source>
        <dbReference type="Google" id="ProtNLM"/>
    </source>
</evidence>
<sequence>MSLADKYIEAIQGKRHVTFADEQTDWSPIQRWLSIKDVKKTEEELGITCRRGKFSSKENECIREFVQSYFKNREEEYQLFIDQLVTRKNKMRDTIGNIFVEATKALNNGRPVFAVYDHIRRLYHPNNYTGWTPTEDEHLKRLVSVHGPNWEQIGQQLQKLSINCRDRYKIIRLSYISGKIFVLFVGKWSEEEVERLKSIISELTRDGMRPARGLWIVVSERMQTRSVLQCFDKWTSLSYKKTPPVHFWSRFEDFKLISAIYERCYAEESEIIWRNLTDPSYSARTPTACRSRWLVLKKRVPRRMILTGDFDSALEELLRQLHPGSSDWESIPE</sequence>
<dbReference type="GO" id="GO:0005634">
    <property type="term" value="C:nucleus"/>
    <property type="evidence" value="ECO:0007669"/>
    <property type="project" value="UniProtKB-SubCell"/>
</dbReference>
<dbReference type="InterPro" id="IPR051651">
    <property type="entry name" value="DMTF1_DNA-bind_reg"/>
</dbReference>
<dbReference type="GO" id="GO:0000981">
    <property type="term" value="F:DNA-binding transcription factor activity, RNA polymerase II-specific"/>
    <property type="evidence" value="ECO:0007669"/>
    <property type="project" value="TreeGrafter"/>
</dbReference>
<dbReference type="OrthoDB" id="39591at2759"/>
<reference evidence="6 7" key="1">
    <citation type="submission" date="2014-04" db="EMBL/GenBank/DDBJ databases">
        <title>A new species of microsporidia sheds light on the evolution of extreme parasitism.</title>
        <authorList>
            <person name="Haag K.L."/>
            <person name="James T.Y."/>
            <person name="Larsson R."/>
            <person name="Schaer T.M."/>
            <person name="Refardt D."/>
            <person name="Pombert J.-F."/>
            <person name="Ebert D."/>
        </authorList>
    </citation>
    <scope>NUCLEOTIDE SEQUENCE [LARGE SCALE GENOMIC DNA]</scope>
    <source>
        <strain evidence="6 7">UGP3</strain>
        <tissue evidence="6">Spores</tissue>
    </source>
</reference>
<feature type="domain" description="Myb-like" evidence="4">
    <location>
        <begin position="248"/>
        <end position="297"/>
    </location>
</feature>
<dbReference type="InterPro" id="IPR001005">
    <property type="entry name" value="SANT/Myb"/>
</dbReference>
<feature type="domain" description="HTH myb-type" evidence="5">
    <location>
        <begin position="131"/>
        <end position="176"/>
    </location>
</feature>
<dbReference type="GO" id="GO:0000978">
    <property type="term" value="F:RNA polymerase II cis-regulatory region sequence-specific DNA binding"/>
    <property type="evidence" value="ECO:0007669"/>
    <property type="project" value="TreeGrafter"/>
</dbReference>
<protein>
    <recommendedName>
        <fullName evidence="8">Myb-like domain-containing protein</fullName>
    </recommendedName>
</protein>
<dbReference type="RefSeq" id="XP_013239613.1">
    <property type="nucleotide sequence ID" value="XM_013384159.1"/>
</dbReference>
<evidence type="ECO:0000256" key="2">
    <source>
        <dbReference type="ARBA" id="ARBA00023125"/>
    </source>
</evidence>
<evidence type="ECO:0000313" key="7">
    <source>
        <dbReference type="Proteomes" id="UP000029725"/>
    </source>
</evidence>